<reference evidence="1 2" key="1">
    <citation type="submission" date="2021-03" db="EMBL/GenBank/DDBJ databases">
        <title>Aliifodinibius sp. nov., a new bacterium isolated from saline soil.</title>
        <authorList>
            <person name="Galisteo C."/>
            <person name="De La Haba R."/>
            <person name="Sanchez-Porro C."/>
            <person name="Ventosa A."/>
        </authorList>
    </citation>
    <scope>NUCLEOTIDE SEQUENCE [LARGE SCALE GENOMIC DNA]</scope>
    <source>
        <strain evidence="1 2">1BSP15-2V2</strain>
    </source>
</reference>
<proteinExistence type="predicted"/>
<keyword evidence="2" id="KW-1185">Reference proteome</keyword>
<organism evidence="1 2">
    <name type="scientific">Fodinibius salsisoli</name>
    <dbReference type="NCBI Taxonomy" id="2820877"/>
    <lineage>
        <taxon>Bacteria</taxon>
        <taxon>Pseudomonadati</taxon>
        <taxon>Balneolota</taxon>
        <taxon>Balneolia</taxon>
        <taxon>Balneolales</taxon>
        <taxon>Balneolaceae</taxon>
        <taxon>Fodinibius</taxon>
    </lineage>
</organism>
<evidence type="ECO:0000313" key="1">
    <source>
        <dbReference type="EMBL" id="MCW9709002.1"/>
    </source>
</evidence>
<name>A0ABT3PT24_9BACT</name>
<dbReference type="NCBIfam" id="TIGR04019">
    <property type="entry name" value="B_thiol_YtxJ"/>
    <property type="match status" value="1"/>
</dbReference>
<protein>
    <submittedName>
        <fullName evidence="1">Bacillithiol system redox-active protein YtxJ</fullName>
    </submittedName>
</protein>
<dbReference type="RefSeq" id="WP_265767835.1">
    <property type="nucleotide sequence ID" value="NZ_JAGGJA010000020.1"/>
</dbReference>
<dbReference type="InterPro" id="IPR022551">
    <property type="entry name" value="BrxC"/>
</dbReference>
<evidence type="ECO:0000313" key="2">
    <source>
        <dbReference type="Proteomes" id="UP001207918"/>
    </source>
</evidence>
<gene>
    <name evidence="1" type="primary">ytxJ</name>
    <name evidence="1" type="ORF">J6I44_19235</name>
</gene>
<accession>A0ABT3PT24</accession>
<dbReference type="Proteomes" id="UP001207918">
    <property type="component" value="Unassembled WGS sequence"/>
</dbReference>
<sequence>MGLFDSIKNAFSSEMPGYWGILAAPSELEHVIQASNDWPQLIYKHSHRCATCFFSKKQVEEGADTIIEKADLYFLDVIGSRPVSNAVAEKLNVRHESPQIILLNKEEVTWHESHGAIKTEVILTALHGNG</sequence>
<dbReference type="EMBL" id="JAGGJA010000020">
    <property type="protein sequence ID" value="MCW9709002.1"/>
    <property type="molecule type" value="Genomic_DNA"/>
</dbReference>
<dbReference type="Gene3D" id="3.40.30.10">
    <property type="entry name" value="Glutaredoxin"/>
    <property type="match status" value="1"/>
</dbReference>
<comment type="caution">
    <text evidence="1">The sequence shown here is derived from an EMBL/GenBank/DDBJ whole genome shotgun (WGS) entry which is preliminary data.</text>
</comment>
<dbReference type="Pfam" id="PF11009">
    <property type="entry name" value="BrxC"/>
    <property type="match status" value="1"/>
</dbReference>